<accession>A0ABU3RYB8</accession>
<feature type="transmembrane region" description="Helical" evidence="1">
    <location>
        <begin position="26"/>
        <end position="42"/>
    </location>
</feature>
<keyword evidence="1" id="KW-0812">Transmembrane</keyword>
<keyword evidence="1" id="KW-1133">Transmembrane helix</keyword>
<dbReference type="Proteomes" id="UP001256673">
    <property type="component" value="Unassembled WGS sequence"/>
</dbReference>
<protein>
    <submittedName>
        <fullName evidence="2">Uncharacterized protein</fullName>
    </submittedName>
</protein>
<keyword evidence="3" id="KW-1185">Reference proteome</keyword>
<organism evidence="2 3">
    <name type="scientific">Microbacterium algihabitans</name>
    <dbReference type="NCBI Taxonomy" id="3075992"/>
    <lineage>
        <taxon>Bacteria</taxon>
        <taxon>Bacillati</taxon>
        <taxon>Actinomycetota</taxon>
        <taxon>Actinomycetes</taxon>
        <taxon>Micrococcales</taxon>
        <taxon>Microbacteriaceae</taxon>
        <taxon>Microbacterium</taxon>
    </lineage>
</organism>
<proteinExistence type="predicted"/>
<evidence type="ECO:0000313" key="3">
    <source>
        <dbReference type="Proteomes" id="UP001256673"/>
    </source>
</evidence>
<keyword evidence="1" id="KW-0472">Membrane</keyword>
<evidence type="ECO:0000313" key="2">
    <source>
        <dbReference type="EMBL" id="MDU0327886.1"/>
    </source>
</evidence>
<name>A0ABU3RYB8_9MICO</name>
<sequence length="177" mass="18519">MRWATALLVLAVGVFLATPPPPAPFAVSLCAGALLAAALIVVPPGRSRRFAPAATERRMHLDGIRRYLLVAEAERLRALQSPTGSLQQPGDTASRFALNERLLPYAVIFGVEKAWLATLGADFDELGETSEDVIGQIGEGLLQVMDADALVNGVLNIAAGADHLLDAAGAIVDGLLS</sequence>
<evidence type="ECO:0000256" key="1">
    <source>
        <dbReference type="SAM" id="Phobius"/>
    </source>
</evidence>
<reference evidence="2 3" key="1">
    <citation type="submission" date="2023-09" db="EMBL/GenBank/DDBJ databases">
        <title>Microbacterium fusihabitans sp. nov., Microbacterium phycihabitans sp. nov., and Microbacterium cervinum sp. nov., isolated from dried seaweeds of beach.</title>
        <authorList>
            <person name="Lee S.D."/>
        </authorList>
    </citation>
    <scope>NUCLEOTIDE SEQUENCE [LARGE SCALE GENOMIC DNA]</scope>
    <source>
        <strain evidence="2 3">KSW2-21</strain>
    </source>
</reference>
<gene>
    <name evidence="2" type="ORF">RWH43_14070</name>
</gene>
<dbReference type="EMBL" id="JAWDIU010000005">
    <property type="protein sequence ID" value="MDU0327886.1"/>
    <property type="molecule type" value="Genomic_DNA"/>
</dbReference>
<comment type="caution">
    <text evidence="2">The sequence shown here is derived from an EMBL/GenBank/DDBJ whole genome shotgun (WGS) entry which is preliminary data.</text>
</comment>